<evidence type="ECO:0008006" key="3">
    <source>
        <dbReference type="Google" id="ProtNLM"/>
    </source>
</evidence>
<organism evidence="1 2">
    <name type="scientific">Mythimna separata</name>
    <name type="common">Oriental armyworm</name>
    <name type="synonym">Pseudaletia separata</name>
    <dbReference type="NCBI Taxonomy" id="271217"/>
    <lineage>
        <taxon>Eukaryota</taxon>
        <taxon>Metazoa</taxon>
        <taxon>Ecdysozoa</taxon>
        <taxon>Arthropoda</taxon>
        <taxon>Hexapoda</taxon>
        <taxon>Insecta</taxon>
        <taxon>Pterygota</taxon>
        <taxon>Neoptera</taxon>
        <taxon>Endopterygota</taxon>
        <taxon>Lepidoptera</taxon>
        <taxon>Glossata</taxon>
        <taxon>Ditrysia</taxon>
        <taxon>Noctuoidea</taxon>
        <taxon>Noctuidae</taxon>
        <taxon>Noctuinae</taxon>
        <taxon>Hadenini</taxon>
        <taxon>Mythimna</taxon>
    </lineage>
</organism>
<proteinExistence type="predicted"/>
<dbReference type="Proteomes" id="UP001231518">
    <property type="component" value="Chromosome 30"/>
</dbReference>
<dbReference type="Gene3D" id="4.10.60.10">
    <property type="entry name" value="Zinc finger, CCHC-type"/>
    <property type="match status" value="1"/>
</dbReference>
<accession>A0AAD7Y856</accession>
<protein>
    <recommendedName>
        <fullName evidence="3">CCHC-type domain-containing protein</fullName>
    </recommendedName>
</protein>
<dbReference type="AlphaFoldDB" id="A0AAD7Y856"/>
<gene>
    <name evidence="1" type="ORF">PYW07_012531</name>
</gene>
<evidence type="ECO:0000313" key="1">
    <source>
        <dbReference type="EMBL" id="KAJ8706453.1"/>
    </source>
</evidence>
<comment type="caution">
    <text evidence="1">The sequence shown here is derived from an EMBL/GenBank/DDBJ whole genome shotgun (WGS) entry which is preliminary data.</text>
</comment>
<dbReference type="SUPFAM" id="SSF57756">
    <property type="entry name" value="Retrovirus zinc finger-like domains"/>
    <property type="match status" value="1"/>
</dbReference>
<reference evidence="1" key="1">
    <citation type="submission" date="2023-03" db="EMBL/GenBank/DDBJ databases">
        <title>Chromosome-level genomes of two armyworms, Mythimna separata and Mythimna loreyi, provide insights into the biosynthesis and reception of sex pheromones.</title>
        <authorList>
            <person name="Zhao H."/>
        </authorList>
    </citation>
    <scope>NUCLEOTIDE SEQUENCE</scope>
    <source>
        <strain evidence="1">BeijingLab</strain>
        <tissue evidence="1">Pupa</tissue>
    </source>
</reference>
<keyword evidence="2" id="KW-1185">Reference proteome</keyword>
<dbReference type="GO" id="GO:0008270">
    <property type="term" value="F:zinc ion binding"/>
    <property type="evidence" value="ECO:0007669"/>
    <property type="project" value="InterPro"/>
</dbReference>
<dbReference type="EMBL" id="JARGEI010000028">
    <property type="protein sequence ID" value="KAJ8706453.1"/>
    <property type="molecule type" value="Genomic_DNA"/>
</dbReference>
<dbReference type="GO" id="GO:0003676">
    <property type="term" value="F:nucleic acid binding"/>
    <property type="evidence" value="ECO:0007669"/>
    <property type="project" value="InterPro"/>
</dbReference>
<evidence type="ECO:0000313" key="2">
    <source>
        <dbReference type="Proteomes" id="UP001231518"/>
    </source>
</evidence>
<dbReference type="InterPro" id="IPR036875">
    <property type="entry name" value="Znf_CCHC_sf"/>
</dbReference>
<sequence length="376" mass="40896">MREAEVAFFRDIAESGNDDPWGLAYRAASGRVRPPANVLHGIRLLEGYSTTAEDTATGLLASLCPDDDISVDTAYHRQAGRTNSGGRWDLYLYDGASGTGTGTTYAAALRLPRHQEPIALGAPPGPMLAFYPAKEDGPIKTADETKAALKEAVDPAKNWIQVTKLRKVGNAGVLVQTTDQESASRLRAAVPKTLRVTEPKRRQPLVCLSRLDGDPTFDEIITAMHEQNFRDDPAWPLARIQKEATGAFKKNRSRGAAKATAAILTCTAELREALIKRGRIYIGWQSVEVTDYVDVICCSKCQQYGHPERYCRAKETTCSRCGATGHAAGACKAEETSCATCKRLGKREAAGHRTASRDCPARQYAEARSVSMTQYG</sequence>
<name>A0AAD7Y856_MYTSE</name>